<dbReference type="Proteomes" id="UP000027265">
    <property type="component" value="Unassembled WGS sequence"/>
</dbReference>
<feature type="region of interest" description="Disordered" evidence="1">
    <location>
        <begin position="193"/>
        <end position="332"/>
    </location>
</feature>
<feature type="transmembrane region" description="Helical" evidence="2">
    <location>
        <begin position="138"/>
        <end position="163"/>
    </location>
</feature>
<keyword evidence="2" id="KW-1133">Transmembrane helix</keyword>
<dbReference type="AlphaFoldDB" id="A0A067QLZ9"/>
<feature type="transmembrane region" description="Helical" evidence="2">
    <location>
        <begin position="50"/>
        <end position="73"/>
    </location>
</feature>
<feature type="transmembrane region" description="Helical" evidence="2">
    <location>
        <begin position="85"/>
        <end position="105"/>
    </location>
</feature>
<keyword evidence="4" id="KW-1185">Reference proteome</keyword>
<proteinExistence type="predicted"/>
<sequence length="332" mass="36028">MKPRDYCCCAIPIINAGIYAVLTEQLVLAILTGTLAVATPHLVGAATPMFAPWILAIICYVTAGLQILGFLGVAQGKHIMYRRYVTLHIMTTLGAFSVAAVWIAISASRHSTAQTQCQSDFFSNSTTATTESQTLCNIFPWVNVGLMGGLWLVLAIAQFYFYIVLSSFGKAQREALAKYDSVYDASKPLTNDIPLNDRSDPWNARLSSDSLPDQNGRDLGPSRRDSAASVSTILGDKKQEPQPAFAGPSVYDPESQNYPPPGRQASVNHGPPQPQYAYTQEPGPTPQYSDYYYGGAHEGGMEPPERAQAHPAEGSFHRKTPRRASASGDFDS</sequence>
<protein>
    <submittedName>
        <fullName evidence="3">Uncharacterized protein</fullName>
    </submittedName>
</protein>
<evidence type="ECO:0000256" key="2">
    <source>
        <dbReference type="SAM" id="Phobius"/>
    </source>
</evidence>
<keyword evidence="2" id="KW-0472">Membrane</keyword>
<accession>A0A067QLZ9</accession>
<feature type="compositionally biased region" description="Basic and acidic residues" evidence="1">
    <location>
        <begin position="299"/>
        <end position="308"/>
    </location>
</feature>
<dbReference type="HOGENOM" id="CLU_078557_0_0_1"/>
<name>A0A067QLZ9_9AGAM</name>
<evidence type="ECO:0000313" key="4">
    <source>
        <dbReference type="Proteomes" id="UP000027265"/>
    </source>
</evidence>
<organism evidence="3 4">
    <name type="scientific">Jaapia argillacea MUCL 33604</name>
    <dbReference type="NCBI Taxonomy" id="933084"/>
    <lineage>
        <taxon>Eukaryota</taxon>
        <taxon>Fungi</taxon>
        <taxon>Dikarya</taxon>
        <taxon>Basidiomycota</taxon>
        <taxon>Agaricomycotina</taxon>
        <taxon>Agaricomycetes</taxon>
        <taxon>Agaricomycetidae</taxon>
        <taxon>Jaapiales</taxon>
        <taxon>Jaapiaceae</taxon>
        <taxon>Jaapia</taxon>
    </lineage>
</organism>
<keyword evidence="2" id="KW-0812">Transmembrane</keyword>
<dbReference type="OrthoDB" id="2552042at2759"/>
<dbReference type="EMBL" id="KL197710">
    <property type="protein sequence ID" value="KDQ63666.1"/>
    <property type="molecule type" value="Genomic_DNA"/>
</dbReference>
<gene>
    <name evidence="3" type="ORF">JAAARDRAFT_29696</name>
</gene>
<evidence type="ECO:0000256" key="1">
    <source>
        <dbReference type="SAM" id="MobiDB-lite"/>
    </source>
</evidence>
<dbReference type="InParanoid" id="A0A067QLZ9"/>
<feature type="transmembrane region" description="Helical" evidence="2">
    <location>
        <begin position="12"/>
        <end position="38"/>
    </location>
</feature>
<dbReference type="STRING" id="933084.A0A067QLZ9"/>
<evidence type="ECO:0000313" key="3">
    <source>
        <dbReference type="EMBL" id="KDQ63666.1"/>
    </source>
</evidence>
<reference evidence="4" key="1">
    <citation type="journal article" date="2014" name="Proc. Natl. Acad. Sci. U.S.A.">
        <title>Extensive sampling of basidiomycete genomes demonstrates inadequacy of the white-rot/brown-rot paradigm for wood decay fungi.</title>
        <authorList>
            <person name="Riley R."/>
            <person name="Salamov A.A."/>
            <person name="Brown D.W."/>
            <person name="Nagy L.G."/>
            <person name="Floudas D."/>
            <person name="Held B.W."/>
            <person name="Levasseur A."/>
            <person name="Lombard V."/>
            <person name="Morin E."/>
            <person name="Otillar R."/>
            <person name="Lindquist E.A."/>
            <person name="Sun H."/>
            <person name="LaButti K.M."/>
            <person name="Schmutz J."/>
            <person name="Jabbour D."/>
            <person name="Luo H."/>
            <person name="Baker S.E."/>
            <person name="Pisabarro A.G."/>
            <person name="Walton J.D."/>
            <person name="Blanchette R.A."/>
            <person name="Henrissat B."/>
            <person name="Martin F."/>
            <person name="Cullen D."/>
            <person name="Hibbett D.S."/>
            <person name="Grigoriev I.V."/>
        </authorList>
    </citation>
    <scope>NUCLEOTIDE SEQUENCE [LARGE SCALE GENOMIC DNA]</scope>
    <source>
        <strain evidence="4">MUCL 33604</strain>
    </source>
</reference>